<evidence type="ECO:0008006" key="4">
    <source>
        <dbReference type="Google" id="ProtNLM"/>
    </source>
</evidence>
<keyword evidence="1" id="KW-0812">Transmembrane</keyword>
<name>A0A3E2TTH3_9FIRM</name>
<reference evidence="2 3" key="1">
    <citation type="submission" date="2018-08" db="EMBL/GenBank/DDBJ databases">
        <title>A genome reference for cultivated species of the human gut microbiota.</title>
        <authorList>
            <person name="Zou Y."/>
            <person name="Xue W."/>
            <person name="Luo G."/>
        </authorList>
    </citation>
    <scope>NUCLEOTIDE SEQUENCE [LARGE SCALE GENOMIC DNA]</scope>
    <source>
        <strain evidence="2 3">AF45-17</strain>
    </source>
</reference>
<evidence type="ECO:0000313" key="3">
    <source>
        <dbReference type="Proteomes" id="UP000260773"/>
    </source>
</evidence>
<accession>A0A3E2TTH3</accession>
<evidence type="ECO:0000256" key="1">
    <source>
        <dbReference type="SAM" id="Phobius"/>
    </source>
</evidence>
<protein>
    <recommendedName>
        <fullName evidence="4">DUF4179 domain-containing protein</fullName>
    </recommendedName>
</protein>
<sequence length="400" mass="44942">MNNNDYLKTPEHFKMLVESKVNEQLNTPISDKKKPTTSIQTKKEKSGYHFKKIAAAAAVIAIITTTSVFAAKHFRLSDYFESSTETYTESYMETIDNRNISVKNGFPEQMKQFGQNTNKVFDEPLFTLTEAYYDGNYLYIYAQATDAGQEYDAITSRIFINGTQYIGDFGRLLGQTETNGFNQDEYVGTFALDGLESDNFTVEMPLSIYLASEETSVTETSAVVENDSADNTVTPALIRQGQQTVSFKVTAADRVLGYTDQQVTVNSDVTADISDLKRTELGIRLNLTWHLDASAIERYLYDFEYTDEENDNLSGYAKPDYQVTDDKGTNYGNDQIHINQIQATSEDVDPVLVIRNEDGSADCISKIFISDVPEDAKQLTLQLKHNGQTIDEMAVEILLK</sequence>
<gene>
    <name evidence="2" type="ORF">DW070_00285</name>
</gene>
<keyword evidence="1" id="KW-0472">Membrane</keyword>
<proteinExistence type="predicted"/>
<dbReference type="EMBL" id="QVEP01000001">
    <property type="protein sequence ID" value="RGB82421.1"/>
    <property type="molecule type" value="Genomic_DNA"/>
</dbReference>
<dbReference type="AlphaFoldDB" id="A0A3E2TTH3"/>
<organism evidence="2 3">
    <name type="scientific">Coprococcus catus</name>
    <dbReference type="NCBI Taxonomy" id="116085"/>
    <lineage>
        <taxon>Bacteria</taxon>
        <taxon>Bacillati</taxon>
        <taxon>Bacillota</taxon>
        <taxon>Clostridia</taxon>
        <taxon>Lachnospirales</taxon>
        <taxon>Lachnospiraceae</taxon>
        <taxon>Coprococcus</taxon>
    </lineage>
</organism>
<dbReference type="Proteomes" id="UP000260773">
    <property type="component" value="Unassembled WGS sequence"/>
</dbReference>
<keyword evidence="1" id="KW-1133">Transmembrane helix</keyword>
<feature type="transmembrane region" description="Helical" evidence="1">
    <location>
        <begin position="53"/>
        <end position="71"/>
    </location>
</feature>
<evidence type="ECO:0000313" key="2">
    <source>
        <dbReference type="EMBL" id="RGB82421.1"/>
    </source>
</evidence>
<comment type="caution">
    <text evidence="2">The sequence shown here is derived from an EMBL/GenBank/DDBJ whole genome shotgun (WGS) entry which is preliminary data.</text>
</comment>